<accession>A0ABU8PSZ8</accession>
<evidence type="ECO:0000313" key="4">
    <source>
        <dbReference type="EMBL" id="MEJ5045668.1"/>
    </source>
</evidence>
<protein>
    <submittedName>
        <fullName evidence="4">GNAT family N-acetyltransferase</fullName>
    </submittedName>
</protein>
<reference evidence="4 5" key="1">
    <citation type="submission" date="2023-12" db="EMBL/GenBank/DDBJ databases">
        <title>Gut-associated functions are favored during microbiome assembly across C. elegans life.</title>
        <authorList>
            <person name="Zimmermann J."/>
        </authorList>
    </citation>
    <scope>NUCLEOTIDE SEQUENCE [LARGE SCALE GENOMIC DNA]</scope>
    <source>
        <strain evidence="4 5">BIGb0393</strain>
    </source>
</reference>
<dbReference type="InterPro" id="IPR016181">
    <property type="entry name" value="Acyl_CoA_acyltransferase"/>
</dbReference>
<comment type="caution">
    <text evidence="4">The sequence shown here is derived from an EMBL/GenBank/DDBJ whole genome shotgun (WGS) entry which is preliminary data.</text>
</comment>
<sequence>MNIVQLTAENLPQYRYALAALMIDAIKNNMTTAFQNSRGMQRHQDAERYFHSLRDQMARHDLLMWIAIIDSSLVGSVQMGICQRPDGQNRAEVLQLLVHSGVQHEKIGQRLMQALEQKAESHQRGLLYLDVIAGSSAEEFYRSHGYHYLGELPDYALCSDGHSHPSAIYYKRLRTGSAENVVSSY</sequence>
<evidence type="ECO:0000256" key="1">
    <source>
        <dbReference type="ARBA" id="ARBA00022679"/>
    </source>
</evidence>
<keyword evidence="1" id="KW-0808">Transferase</keyword>
<dbReference type="InterPro" id="IPR000182">
    <property type="entry name" value="GNAT_dom"/>
</dbReference>
<dbReference type="EMBL" id="JBBGZW010000001">
    <property type="protein sequence ID" value="MEJ5045668.1"/>
    <property type="molecule type" value="Genomic_DNA"/>
</dbReference>
<dbReference type="PROSITE" id="PS51186">
    <property type="entry name" value="GNAT"/>
    <property type="match status" value="1"/>
</dbReference>
<dbReference type="RefSeq" id="WP_180822838.1">
    <property type="nucleotide sequence ID" value="NZ_JACAWY010000001.1"/>
</dbReference>
<gene>
    <name evidence="4" type="ORF">WH298_10725</name>
</gene>
<name>A0ABU8PSZ8_9GAMM</name>
<dbReference type="Pfam" id="PF13673">
    <property type="entry name" value="Acetyltransf_10"/>
    <property type="match status" value="1"/>
</dbReference>
<dbReference type="PANTHER" id="PTHR43877:SF2">
    <property type="entry name" value="AMINOALKYLPHOSPHONATE N-ACETYLTRANSFERASE-RELATED"/>
    <property type="match status" value="1"/>
</dbReference>
<dbReference type="CDD" id="cd04301">
    <property type="entry name" value="NAT_SF"/>
    <property type="match status" value="1"/>
</dbReference>
<dbReference type="InterPro" id="IPR050832">
    <property type="entry name" value="Bact_Acetyltransf"/>
</dbReference>
<dbReference type="PANTHER" id="PTHR43877">
    <property type="entry name" value="AMINOALKYLPHOSPHONATE N-ACETYLTRANSFERASE-RELATED-RELATED"/>
    <property type="match status" value="1"/>
</dbReference>
<evidence type="ECO:0000259" key="3">
    <source>
        <dbReference type="PROSITE" id="PS51186"/>
    </source>
</evidence>
<keyword evidence="5" id="KW-1185">Reference proteome</keyword>
<evidence type="ECO:0000313" key="5">
    <source>
        <dbReference type="Proteomes" id="UP001362100"/>
    </source>
</evidence>
<feature type="domain" description="N-acetyltransferase" evidence="3">
    <location>
        <begin position="1"/>
        <end position="175"/>
    </location>
</feature>
<proteinExistence type="predicted"/>
<dbReference type="Proteomes" id="UP001362100">
    <property type="component" value="Unassembled WGS sequence"/>
</dbReference>
<evidence type="ECO:0000256" key="2">
    <source>
        <dbReference type="ARBA" id="ARBA00023315"/>
    </source>
</evidence>
<keyword evidence="2" id="KW-0012">Acyltransferase</keyword>
<dbReference type="Gene3D" id="3.40.630.30">
    <property type="match status" value="1"/>
</dbReference>
<dbReference type="SUPFAM" id="SSF55729">
    <property type="entry name" value="Acyl-CoA N-acyltransferases (Nat)"/>
    <property type="match status" value="1"/>
</dbReference>
<organism evidence="4 5">
    <name type="scientific">Pantoea nemavictus</name>
    <dbReference type="NCBI Taxonomy" id="2726955"/>
    <lineage>
        <taxon>Bacteria</taxon>
        <taxon>Pseudomonadati</taxon>
        <taxon>Pseudomonadota</taxon>
        <taxon>Gammaproteobacteria</taxon>
        <taxon>Enterobacterales</taxon>
        <taxon>Erwiniaceae</taxon>
        <taxon>Pantoea</taxon>
    </lineage>
</organism>